<reference evidence="1" key="1">
    <citation type="submission" date="2022-11" db="EMBL/GenBank/DDBJ databases">
        <title>Genome Resource of Sclerotinia nivalis Strain SnTB1, a Plant Pathogen Isolated from American Ginseng.</title>
        <authorList>
            <person name="Fan S."/>
        </authorList>
    </citation>
    <scope>NUCLEOTIDE SEQUENCE</scope>
    <source>
        <strain evidence="1">SnTB1</strain>
    </source>
</reference>
<organism evidence="1 2">
    <name type="scientific">Sclerotinia nivalis</name>
    <dbReference type="NCBI Taxonomy" id="352851"/>
    <lineage>
        <taxon>Eukaryota</taxon>
        <taxon>Fungi</taxon>
        <taxon>Dikarya</taxon>
        <taxon>Ascomycota</taxon>
        <taxon>Pezizomycotina</taxon>
        <taxon>Leotiomycetes</taxon>
        <taxon>Helotiales</taxon>
        <taxon>Sclerotiniaceae</taxon>
        <taxon>Sclerotinia</taxon>
    </lineage>
</organism>
<protein>
    <submittedName>
        <fullName evidence="1">Uncharacterized protein</fullName>
    </submittedName>
</protein>
<dbReference type="AlphaFoldDB" id="A0A9X0AXV4"/>
<dbReference type="OrthoDB" id="3553255at2759"/>
<evidence type="ECO:0000313" key="1">
    <source>
        <dbReference type="EMBL" id="KAJ8070946.1"/>
    </source>
</evidence>
<sequence>MANHPIYQSIGRDLQYMVVAEARSFRGKVTNQEFLEVAQYLSDMVQNNEYHRALGTPDFTVYIIDFKIWEHFFAMNTAVNWVPFTCVDPRGPLNMVDLSPLPVAQYTPRPPTQISLAPAQKTLINNAMGAATQAQATSTNSQLPAYHHGLSIVEMEQLARREVNERLRRGVKASSGHSIQPKDRK</sequence>
<comment type="caution">
    <text evidence="1">The sequence shown here is derived from an EMBL/GenBank/DDBJ whole genome shotgun (WGS) entry which is preliminary data.</text>
</comment>
<proteinExistence type="predicted"/>
<gene>
    <name evidence="1" type="ORF">OCU04_001304</name>
</gene>
<name>A0A9X0AXV4_9HELO</name>
<accession>A0A9X0AXV4</accession>
<keyword evidence="2" id="KW-1185">Reference proteome</keyword>
<dbReference type="Proteomes" id="UP001152300">
    <property type="component" value="Unassembled WGS sequence"/>
</dbReference>
<dbReference type="EMBL" id="JAPEIS010000001">
    <property type="protein sequence ID" value="KAJ8070946.1"/>
    <property type="molecule type" value="Genomic_DNA"/>
</dbReference>
<evidence type="ECO:0000313" key="2">
    <source>
        <dbReference type="Proteomes" id="UP001152300"/>
    </source>
</evidence>